<protein>
    <submittedName>
        <fullName evidence="2">Nucleotide-diphospho-sugar transferase</fullName>
    </submittedName>
</protein>
<dbReference type="AlphaFoldDB" id="A0A8E2DSX1"/>
<dbReference type="GO" id="GO:0016757">
    <property type="term" value="F:glycosyltransferase activity"/>
    <property type="evidence" value="ECO:0007669"/>
    <property type="project" value="InterPro"/>
</dbReference>
<dbReference type="InterPro" id="IPR002495">
    <property type="entry name" value="Glyco_trans_8"/>
</dbReference>
<evidence type="ECO:0000313" key="2">
    <source>
        <dbReference type="EMBL" id="OCH95067.1"/>
    </source>
</evidence>
<dbReference type="InterPro" id="IPR029044">
    <property type="entry name" value="Nucleotide-diphossugar_trans"/>
</dbReference>
<dbReference type="OrthoDB" id="2014201at2759"/>
<dbReference type="Gene3D" id="3.90.550.10">
    <property type="entry name" value="Spore Coat Polysaccharide Biosynthesis Protein SpsA, Chain A"/>
    <property type="match status" value="1"/>
</dbReference>
<keyword evidence="1" id="KW-1133">Transmembrane helix</keyword>
<dbReference type="Pfam" id="PF01501">
    <property type="entry name" value="Glyco_transf_8"/>
    <property type="match status" value="1"/>
</dbReference>
<keyword evidence="1" id="KW-0812">Transmembrane</keyword>
<name>A0A8E2DSX1_9APHY</name>
<sequence length="351" mass="39900">MPLWPTGRQKLNIPECLWYYLAVLLTIATYAFVLYLWKISLPNPLDNYQHLNTQPLLDADAFRALTSEPLTLDNAIVTSLYTDAYAPAVATLGHSLNAANSSARRIMLYIPEQISPRALCIAAASGFAPLPVPRIAPPHGGRGVYPRFVDQYSKLQLWALGEHGVRAAVYLDADTLVRRGFDELFRLPYAFAAVPDVFVNHKGFSLMFNAGVLLVRPDKRVFEDMLAKVETTSFPPKDAEQAFLNYYYGKEALRLPYAYNANLAIKQRQPALWEDLWPEVRIVHYTLVKPFLDDDERGVNVSFVLENAESKLGRRRGFFDQEIREWAEAWRETRRIYGDVLDACESKAAEH</sequence>
<accession>A0A8E2DSX1</accession>
<dbReference type="Proteomes" id="UP000250043">
    <property type="component" value="Unassembled WGS sequence"/>
</dbReference>
<dbReference type="InterPro" id="IPR050587">
    <property type="entry name" value="GNT1/Glycosyltrans_8"/>
</dbReference>
<dbReference type="PANTHER" id="PTHR11183">
    <property type="entry name" value="GLYCOGENIN SUBFAMILY MEMBER"/>
    <property type="match status" value="1"/>
</dbReference>
<keyword evidence="1" id="KW-0472">Membrane</keyword>
<evidence type="ECO:0000313" key="3">
    <source>
        <dbReference type="Proteomes" id="UP000250043"/>
    </source>
</evidence>
<dbReference type="EMBL" id="KV722338">
    <property type="protein sequence ID" value="OCH95067.1"/>
    <property type="molecule type" value="Genomic_DNA"/>
</dbReference>
<feature type="transmembrane region" description="Helical" evidence="1">
    <location>
        <begin position="17"/>
        <end position="37"/>
    </location>
</feature>
<organism evidence="2 3">
    <name type="scientific">Obba rivulosa</name>
    <dbReference type="NCBI Taxonomy" id="1052685"/>
    <lineage>
        <taxon>Eukaryota</taxon>
        <taxon>Fungi</taxon>
        <taxon>Dikarya</taxon>
        <taxon>Basidiomycota</taxon>
        <taxon>Agaricomycotina</taxon>
        <taxon>Agaricomycetes</taxon>
        <taxon>Polyporales</taxon>
        <taxon>Gelatoporiaceae</taxon>
        <taxon>Obba</taxon>
    </lineage>
</organism>
<evidence type="ECO:0000256" key="1">
    <source>
        <dbReference type="SAM" id="Phobius"/>
    </source>
</evidence>
<keyword evidence="2" id="KW-0808">Transferase</keyword>
<proteinExistence type="predicted"/>
<keyword evidence="3" id="KW-1185">Reference proteome</keyword>
<gene>
    <name evidence="2" type="ORF">OBBRIDRAFT_721184</name>
</gene>
<reference evidence="2 3" key="1">
    <citation type="submission" date="2016-07" db="EMBL/GenBank/DDBJ databases">
        <title>Draft genome of the white-rot fungus Obba rivulosa 3A-2.</title>
        <authorList>
            <consortium name="DOE Joint Genome Institute"/>
            <person name="Miettinen O."/>
            <person name="Riley R."/>
            <person name="Acob R."/>
            <person name="Barry K."/>
            <person name="Cullen D."/>
            <person name="De Vries R."/>
            <person name="Hainaut M."/>
            <person name="Hatakka A."/>
            <person name="Henrissat B."/>
            <person name="Hilden K."/>
            <person name="Kuo R."/>
            <person name="Labutti K."/>
            <person name="Lipzen A."/>
            <person name="Makela M.R."/>
            <person name="Sandor L."/>
            <person name="Spatafora J.W."/>
            <person name="Grigoriev I.V."/>
            <person name="Hibbett D.S."/>
        </authorList>
    </citation>
    <scope>NUCLEOTIDE SEQUENCE [LARGE SCALE GENOMIC DNA]</scope>
    <source>
        <strain evidence="2 3">3A-2</strain>
    </source>
</reference>
<dbReference type="SUPFAM" id="SSF53448">
    <property type="entry name" value="Nucleotide-diphospho-sugar transferases"/>
    <property type="match status" value="1"/>
</dbReference>